<organism evidence="2 3">
    <name type="scientific">Pseudolysobacter antarcticus</name>
    <dbReference type="NCBI Taxonomy" id="2511995"/>
    <lineage>
        <taxon>Bacteria</taxon>
        <taxon>Pseudomonadati</taxon>
        <taxon>Pseudomonadota</taxon>
        <taxon>Gammaproteobacteria</taxon>
        <taxon>Lysobacterales</taxon>
        <taxon>Rhodanobacteraceae</taxon>
        <taxon>Pseudolysobacter</taxon>
    </lineage>
</organism>
<evidence type="ECO:0000256" key="1">
    <source>
        <dbReference type="SAM" id="SignalP"/>
    </source>
</evidence>
<evidence type="ECO:0008006" key="4">
    <source>
        <dbReference type="Google" id="ProtNLM"/>
    </source>
</evidence>
<sequence>MKPYLWLASLVLTLLACDSAFSFTSQHFTEPRLSGAFPVYSVPQLIALTEDEWSHRHLAIKGEFSFPIKRAAVGEGREADYIYFDSEADFRSPTSLNVILLPKAAAQFREKFGADGLSKLEGTTLTVHGLARHRQIKCNNGCPQDPAATHYFQTQVWVGDLNQIVSTNITGK</sequence>
<gene>
    <name evidence="2" type="ORF">ELE36_16425</name>
</gene>
<evidence type="ECO:0000313" key="3">
    <source>
        <dbReference type="Proteomes" id="UP000291562"/>
    </source>
</evidence>
<proteinExistence type="predicted"/>
<name>A0A411HMV6_9GAMM</name>
<keyword evidence="1" id="KW-0732">Signal</keyword>
<reference evidence="2 3" key="1">
    <citation type="submission" date="2019-01" db="EMBL/GenBank/DDBJ databases">
        <title>Pseudolysobacter antarctica gen. nov., sp. nov., isolated from Fildes Peninsula, Antarctica.</title>
        <authorList>
            <person name="Wei Z."/>
            <person name="Peng F."/>
        </authorList>
    </citation>
    <scope>NUCLEOTIDE SEQUENCE [LARGE SCALE GENOMIC DNA]</scope>
    <source>
        <strain evidence="2 3">AQ6-296</strain>
    </source>
</reference>
<dbReference type="RefSeq" id="WP_129835188.1">
    <property type="nucleotide sequence ID" value="NZ_CP035704.1"/>
</dbReference>
<accession>A0A411HMV6</accession>
<dbReference type="OrthoDB" id="9150126at2"/>
<feature type="signal peptide" evidence="1">
    <location>
        <begin position="1"/>
        <end position="22"/>
    </location>
</feature>
<dbReference type="KEGG" id="xbc:ELE36_16425"/>
<dbReference type="Proteomes" id="UP000291562">
    <property type="component" value="Chromosome"/>
</dbReference>
<dbReference type="EMBL" id="CP035704">
    <property type="protein sequence ID" value="QBB71813.1"/>
    <property type="molecule type" value="Genomic_DNA"/>
</dbReference>
<evidence type="ECO:0000313" key="2">
    <source>
        <dbReference type="EMBL" id="QBB71813.1"/>
    </source>
</evidence>
<feature type="chain" id="PRO_5019196765" description="Polyisoprenoid-binding protein" evidence="1">
    <location>
        <begin position="23"/>
        <end position="172"/>
    </location>
</feature>
<dbReference type="PROSITE" id="PS51257">
    <property type="entry name" value="PROKAR_LIPOPROTEIN"/>
    <property type="match status" value="1"/>
</dbReference>
<protein>
    <recommendedName>
        <fullName evidence="4">Polyisoprenoid-binding protein</fullName>
    </recommendedName>
</protein>
<dbReference type="AlphaFoldDB" id="A0A411HMV6"/>
<keyword evidence="3" id="KW-1185">Reference proteome</keyword>